<dbReference type="PANTHER" id="PTHR43806">
    <property type="entry name" value="PEPTIDASE S8"/>
    <property type="match status" value="1"/>
</dbReference>
<keyword evidence="4 5" id="KW-0720">Serine protease</keyword>
<dbReference type="Pfam" id="PF00082">
    <property type="entry name" value="Peptidase_S8"/>
    <property type="match status" value="1"/>
</dbReference>
<keyword evidence="3 5" id="KW-0378">Hydrolase</keyword>
<name>A0A9X1IRK1_9SPHN</name>
<dbReference type="GO" id="GO:0006508">
    <property type="term" value="P:proteolysis"/>
    <property type="evidence" value="ECO:0007669"/>
    <property type="project" value="UniProtKB-KW"/>
</dbReference>
<organism evidence="7 8">
    <name type="scientific">Sphingobium nicotianae</name>
    <dbReference type="NCBI Taxonomy" id="2782607"/>
    <lineage>
        <taxon>Bacteria</taxon>
        <taxon>Pseudomonadati</taxon>
        <taxon>Pseudomonadota</taxon>
        <taxon>Alphaproteobacteria</taxon>
        <taxon>Sphingomonadales</taxon>
        <taxon>Sphingomonadaceae</taxon>
        <taxon>Sphingobium</taxon>
    </lineage>
</organism>
<evidence type="ECO:0000256" key="1">
    <source>
        <dbReference type="ARBA" id="ARBA00011073"/>
    </source>
</evidence>
<dbReference type="GO" id="GO:0004252">
    <property type="term" value="F:serine-type endopeptidase activity"/>
    <property type="evidence" value="ECO:0007669"/>
    <property type="project" value="UniProtKB-UniRule"/>
</dbReference>
<feature type="active site" description="Charge relay system" evidence="5">
    <location>
        <position position="203"/>
    </location>
</feature>
<protein>
    <submittedName>
        <fullName evidence="7">S8 family serine peptidase</fullName>
    </submittedName>
</protein>
<dbReference type="InterPro" id="IPR000209">
    <property type="entry name" value="Peptidase_S8/S53_dom"/>
</dbReference>
<keyword evidence="8" id="KW-1185">Reference proteome</keyword>
<dbReference type="PRINTS" id="PR00723">
    <property type="entry name" value="SUBTILISIN"/>
</dbReference>
<reference evidence="7" key="1">
    <citation type="submission" date="2021-05" db="EMBL/GenBank/DDBJ databases">
        <title>Genome of Sphingobium sp. strain.</title>
        <authorList>
            <person name="Fan R."/>
        </authorList>
    </citation>
    <scope>NUCLEOTIDE SEQUENCE</scope>
    <source>
        <strain evidence="7">H33</strain>
    </source>
</reference>
<feature type="active site" description="Charge relay system" evidence="5">
    <location>
        <position position="19"/>
    </location>
</feature>
<dbReference type="RefSeq" id="WP_214623094.1">
    <property type="nucleotide sequence ID" value="NZ_JAHGAW010000006.1"/>
</dbReference>
<comment type="similarity">
    <text evidence="1 5">Belongs to the peptidase S8 family.</text>
</comment>
<dbReference type="InterPro" id="IPR015500">
    <property type="entry name" value="Peptidase_S8_subtilisin-rel"/>
</dbReference>
<dbReference type="InterPro" id="IPR023827">
    <property type="entry name" value="Peptidase_S8_Asp-AS"/>
</dbReference>
<dbReference type="Gene3D" id="3.40.50.200">
    <property type="entry name" value="Peptidase S8/S53 domain"/>
    <property type="match status" value="1"/>
</dbReference>
<keyword evidence="2 5" id="KW-0645">Protease</keyword>
<proteinExistence type="inferred from homology"/>
<feature type="domain" description="Peptidase S8/S53" evidence="6">
    <location>
        <begin position="10"/>
        <end position="140"/>
    </location>
</feature>
<dbReference type="InterPro" id="IPR036852">
    <property type="entry name" value="Peptidase_S8/S53_dom_sf"/>
</dbReference>
<dbReference type="SUPFAM" id="SSF52743">
    <property type="entry name" value="Subtilisin-like"/>
    <property type="match status" value="1"/>
</dbReference>
<dbReference type="EMBL" id="JAHGAW010000006">
    <property type="protein sequence ID" value="MBT2187275.1"/>
    <property type="molecule type" value="Genomic_DNA"/>
</dbReference>
<evidence type="ECO:0000256" key="3">
    <source>
        <dbReference type="ARBA" id="ARBA00022801"/>
    </source>
</evidence>
<sequence>MARPFPASTGRGVRVAVVDSGVHPDHPHIDASRIDAGVTILADGTIEAGADATLDRLGHGTAVTAAIQEKAPDATCLPVRVFRDGLKTSAAALVTAIRWAVAQEAEIVNLSLGSINATHRDIFARVADEAVAAGILIVAAREANDLPCYPGALPQVLGVAPDWECPRERYRIETIDAQRTAIASGYPRAIPGVPLQRNLYGISFAVAQMSGFAALACERVGRVPSSDRAAAIHEALAQEAALFSQT</sequence>
<evidence type="ECO:0000313" key="8">
    <source>
        <dbReference type="Proteomes" id="UP001138757"/>
    </source>
</evidence>
<dbReference type="PANTHER" id="PTHR43806:SF11">
    <property type="entry name" value="CEREVISIN-RELATED"/>
    <property type="match status" value="1"/>
</dbReference>
<dbReference type="Proteomes" id="UP001138757">
    <property type="component" value="Unassembled WGS sequence"/>
</dbReference>
<accession>A0A9X1IRK1</accession>
<dbReference type="AlphaFoldDB" id="A0A9X1IRK1"/>
<feature type="active site" description="Charge relay system" evidence="5">
    <location>
        <position position="59"/>
    </location>
</feature>
<evidence type="ECO:0000259" key="6">
    <source>
        <dbReference type="Pfam" id="PF00082"/>
    </source>
</evidence>
<evidence type="ECO:0000313" key="7">
    <source>
        <dbReference type="EMBL" id="MBT2187275.1"/>
    </source>
</evidence>
<evidence type="ECO:0000256" key="5">
    <source>
        <dbReference type="PROSITE-ProRule" id="PRU01240"/>
    </source>
</evidence>
<gene>
    <name evidence="7" type="ORF">KK488_09995</name>
</gene>
<dbReference type="PROSITE" id="PS00136">
    <property type="entry name" value="SUBTILASE_ASP"/>
    <property type="match status" value="1"/>
</dbReference>
<dbReference type="InterPro" id="IPR050131">
    <property type="entry name" value="Peptidase_S8_subtilisin-like"/>
</dbReference>
<dbReference type="PROSITE" id="PS51892">
    <property type="entry name" value="SUBTILASE"/>
    <property type="match status" value="1"/>
</dbReference>
<comment type="caution">
    <text evidence="7">The sequence shown here is derived from an EMBL/GenBank/DDBJ whole genome shotgun (WGS) entry which is preliminary data.</text>
</comment>
<evidence type="ECO:0000256" key="4">
    <source>
        <dbReference type="ARBA" id="ARBA00022825"/>
    </source>
</evidence>
<evidence type="ECO:0000256" key="2">
    <source>
        <dbReference type="ARBA" id="ARBA00022670"/>
    </source>
</evidence>